<dbReference type="PROSITE" id="PS00760">
    <property type="entry name" value="SPASE_I_2"/>
    <property type="match status" value="1"/>
</dbReference>
<dbReference type="RefSeq" id="WP_048694215.1">
    <property type="nucleotide sequence ID" value="NZ_KQ130499.1"/>
</dbReference>
<evidence type="ECO:0000313" key="16">
    <source>
        <dbReference type="EMBL" id="KMT64288.1"/>
    </source>
</evidence>
<evidence type="ECO:0000256" key="13">
    <source>
        <dbReference type="RuleBase" id="RU003993"/>
    </source>
</evidence>
<feature type="transmembrane region" description="Helical" evidence="13">
    <location>
        <begin position="60"/>
        <end position="81"/>
    </location>
</feature>
<dbReference type="Proteomes" id="UP000037600">
    <property type="component" value="Unassembled WGS sequence"/>
</dbReference>
<keyword evidence="6" id="KW-1003">Cell membrane</keyword>
<dbReference type="GO" id="GO:0009003">
    <property type="term" value="F:signal peptidase activity"/>
    <property type="evidence" value="ECO:0007669"/>
    <property type="project" value="UniProtKB-EC"/>
</dbReference>
<dbReference type="PANTHER" id="PTHR43390:SF1">
    <property type="entry name" value="CHLOROPLAST PROCESSING PEPTIDASE"/>
    <property type="match status" value="1"/>
</dbReference>
<dbReference type="Pfam" id="PF10502">
    <property type="entry name" value="Peptidase_S26"/>
    <property type="match status" value="1"/>
</dbReference>
<evidence type="ECO:0000256" key="9">
    <source>
        <dbReference type="ARBA" id="ARBA00022801"/>
    </source>
</evidence>
<dbReference type="PATRIC" id="fig|1513271.3.peg.3069"/>
<organism evidence="16 17">
    <name type="scientific">Catenovulum maritimum</name>
    <dbReference type="NCBI Taxonomy" id="1513271"/>
    <lineage>
        <taxon>Bacteria</taxon>
        <taxon>Pseudomonadati</taxon>
        <taxon>Pseudomonadota</taxon>
        <taxon>Gammaproteobacteria</taxon>
        <taxon>Alteromonadales</taxon>
        <taxon>Alteromonadaceae</taxon>
        <taxon>Catenovulum</taxon>
    </lineage>
</organism>
<evidence type="ECO:0000256" key="10">
    <source>
        <dbReference type="ARBA" id="ARBA00022989"/>
    </source>
</evidence>
<dbReference type="InterPro" id="IPR036286">
    <property type="entry name" value="LexA/Signal_pep-like_sf"/>
</dbReference>
<dbReference type="InterPro" id="IPR019758">
    <property type="entry name" value="Pept_S26A_signal_pept_1_CS"/>
</dbReference>
<proteinExistence type="inferred from homology"/>
<dbReference type="InterPro" id="IPR019756">
    <property type="entry name" value="Pept_S26A_signal_pept_1_Ser-AS"/>
</dbReference>
<feature type="domain" description="Peptidase S26" evidence="15">
    <location>
        <begin position="61"/>
        <end position="278"/>
    </location>
</feature>
<dbReference type="InterPro" id="IPR019757">
    <property type="entry name" value="Pept_S26A_signal_pept_1_Lys-AS"/>
</dbReference>
<feature type="transmembrane region" description="Helical" evidence="13">
    <location>
        <begin position="6"/>
        <end position="27"/>
    </location>
</feature>
<keyword evidence="8 13" id="KW-0812">Transmembrane</keyword>
<name>A0A0J8GUC0_9ALTE</name>
<dbReference type="Gene3D" id="2.170.230.10">
    <property type="match status" value="1"/>
</dbReference>
<gene>
    <name evidence="16" type="ORF">XM47_14910</name>
</gene>
<dbReference type="EC" id="3.4.21.89" evidence="4 13"/>
<evidence type="ECO:0000259" key="15">
    <source>
        <dbReference type="Pfam" id="PF10502"/>
    </source>
</evidence>
<evidence type="ECO:0000256" key="6">
    <source>
        <dbReference type="ARBA" id="ARBA00022475"/>
    </source>
</evidence>
<comment type="similarity">
    <text evidence="3 14">Belongs to the peptidase S26 family.</text>
</comment>
<evidence type="ECO:0000256" key="2">
    <source>
        <dbReference type="ARBA" id="ARBA00004651"/>
    </source>
</evidence>
<dbReference type="AlphaFoldDB" id="A0A0J8GUC0"/>
<dbReference type="EMBL" id="LAZL01000027">
    <property type="protein sequence ID" value="KMT64288.1"/>
    <property type="molecule type" value="Genomic_DNA"/>
</dbReference>
<reference evidence="16 17" key="1">
    <citation type="submission" date="2015-04" db="EMBL/GenBank/DDBJ databases">
        <title>Draft Genome Sequence of the Novel Agar-Digesting Marine Bacterium Q1.</title>
        <authorList>
            <person name="Li Y."/>
            <person name="Li D."/>
            <person name="Chen G."/>
            <person name="Du Z."/>
        </authorList>
    </citation>
    <scope>NUCLEOTIDE SEQUENCE [LARGE SCALE GENOMIC DNA]</scope>
    <source>
        <strain evidence="16 17">Q1</strain>
    </source>
</reference>
<dbReference type="CDD" id="cd06530">
    <property type="entry name" value="S26_SPase_I"/>
    <property type="match status" value="1"/>
</dbReference>
<evidence type="ECO:0000256" key="4">
    <source>
        <dbReference type="ARBA" id="ARBA00013208"/>
    </source>
</evidence>
<evidence type="ECO:0000256" key="5">
    <source>
        <dbReference type="ARBA" id="ARBA00019232"/>
    </source>
</evidence>
<comment type="subcellular location">
    <subcellularLocation>
        <location evidence="2">Cell membrane</location>
        <topology evidence="2">Multi-pass membrane protein</topology>
    </subcellularLocation>
    <subcellularLocation>
        <location evidence="14">Membrane</location>
        <topology evidence="14">Multi-pass membrane protein</topology>
    </subcellularLocation>
</comment>
<dbReference type="OrthoDB" id="9815782at2"/>
<dbReference type="PRINTS" id="PR00727">
    <property type="entry name" value="LEADERPTASE"/>
</dbReference>
<protein>
    <recommendedName>
        <fullName evidence="5 13">Signal peptidase I</fullName>
        <ecNumber evidence="4 13">3.4.21.89</ecNumber>
    </recommendedName>
</protein>
<dbReference type="InterPro" id="IPR019533">
    <property type="entry name" value="Peptidase_S26"/>
</dbReference>
<accession>A0A0J8GUC0</accession>
<dbReference type="InterPro" id="IPR019766">
    <property type="entry name" value="Sign_pep_all-beta_subdom"/>
</dbReference>
<feature type="active site" evidence="12">
    <location>
        <position position="91"/>
    </location>
</feature>
<dbReference type="PROSITE" id="PS00501">
    <property type="entry name" value="SPASE_I_1"/>
    <property type="match status" value="1"/>
</dbReference>
<keyword evidence="17" id="KW-1185">Reference proteome</keyword>
<dbReference type="Gene3D" id="2.10.109.10">
    <property type="entry name" value="Umud Fragment, subunit A"/>
    <property type="match status" value="1"/>
</dbReference>
<dbReference type="PROSITE" id="PS00761">
    <property type="entry name" value="SPASE_I_3"/>
    <property type="match status" value="1"/>
</dbReference>
<evidence type="ECO:0000256" key="12">
    <source>
        <dbReference type="PIRSR" id="PIRSR600223-1"/>
    </source>
</evidence>
<evidence type="ECO:0000313" key="17">
    <source>
        <dbReference type="Proteomes" id="UP000037600"/>
    </source>
</evidence>
<dbReference type="InterPro" id="IPR000223">
    <property type="entry name" value="Pept_S26A_signal_pept_1"/>
</dbReference>
<dbReference type="NCBIfam" id="TIGR02227">
    <property type="entry name" value="sigpep_I_bact"/>
    <property type="match status" value="1"/>
</dbReference>
<dbReference type="SUPFAM" id="SSF51306">
    <property type="entry name" value="LexA/Signal peptidase"/>
    <property type="match status" value="1"/>
</dbReference>
<comment type="caution">
    <text evidence="16">The sequence shown here is derived from an EMBL/GenBank/DDBJ whole genome shotgun (WGS) entry which is preliminary data.</text>
</comment>
<feature type="active site" evidence="12">
    <location>
        <position position="146"/>
    </location>
</feature>
<keyword evidence="7 13" id="KW-0645">Protease</keyword>
<evidence type="ECO:0000256" key="1">
    <source>
        <dbReference type="ARBA" id="ARBA00000677"/>
    </source>
</evidence>
<dbReference type="GO" id="GO:0006465">
    <property type="term" value="P:signal peptide processing"/>
    <property type="evidence" value="ECO:0007669"/>
    <property type="project" value="InterPro"/>
</dbReference>
<keyword evidence="11 13" id="KW-0472">Membrane</keyword>
<evidence type="ECO:0000256" key="14">
    <source>
        <dbReference type="RuleBase" id="RU362042"/>
    </source>
</evidence>
<sequence length="314" mass="35869">MANYFSIMLFVLTISTGLIWLLDVLLWKPKRKQKLEAAGAATQLDLDDEVKHRIAPQHPVAEFAESIFPVIAFVFVLRSFLYEPFQIPSGSMMPTLLVGDFILVEKYSYGIRNPVANSILLETDKPLRGDVAVFKYPENPALDYIKRVVALPGDRVIYRNKKVYILPNCQAGAECQTQYQEMQKELVSRGEFSMGPYPLDRFVEDLSGVKHDVLLNFRAPDMSSMFHKQASTSQNDEWIVPESHYFVLGDNRDNSTDSRFWGFVPENHLVGKAVFIWMSFEFERGEDDFLPSWVPSGVRFDRLGKIPGASEIKK</sequence>
<comment type="catalytic activity">
    <reaction evidence="1 13">
        <text>Cleavage of hydrophobic, N-terminal signal or leader sequences from secreted and periplasmic proteins.</text>
        <dbReference type="EC" id="3.4.21.89"/>
    </reaction>
</comment>
<dbReference type="GO" id="GO:0004252">
    <property type="term" value="F:serine-type endopeptidase activity"/>
    <property type="evidence" value="ECO:0007669"/>
    <property type="project" value="InterPro"/>
</dbReference>
<keyword evidence="10 13" id="KW-1133">Transmembrane helix</keyword>
<evidence type="ECO:0000256" key="8">
    <source>
        <dbReference type="ARBA" id="ARBA00022692"/>
    </source>
</evidence>
<evidence type="ECO:0000256" key="7">
    <source>
        <dbReference type="ARBA" id="ARBA00022670"/>
    </source>
</evidence>
<dbReference type="PANTHER" id="PTHR43390">
    <property type="entry name" value="SIGNAL PEPTIDASE I"/>
    <property type="match status" value="1"/>
</dbReference>
<evidence type="ECO:0000256" key="11">
    <source>
        <dbReference type="ARBA" id="ARBA00023136"/>
    </source>
</evidence>
<evidence type="ECO:0000256" key="3">
    <source>
        <dbReference type="ARBA" id="ARBA00009370"/>
    </source>
</evidence>
<dbReference type="GO" id="GO:0005886">
    <property type="term" value="C:plasma membrane"/>
    <property type="evidence" value="ECO:0007669"/>
    <property type="project" value="UniProtKB-SubCell"/>
</dbReference>
<dbReference type="STRING" id="1513271.XM47_14910"/>
<keyword evidence="9 13" id="KW-0378">Hydrolase</keyword>